<proteinExistence type="predicted"/>
<dbReference type="RefSeq" id="XP_028151521.1">
    <property type="nucleotide sequence ID" value="XM_028295720.1"/>
</dbReference>
<dbReference type="AlphaFoldDB" id="A0A6P7GNN8"/>
<name>A0A6P7GNN8_DIAVI</name>
<dbReference type="InParanoid" id="A0A6P7GNN8"/>
<reference evidence="1" key="1">
    <citation type="submission" date="2025-08" db="UniProtKB">
        <authorList>
            <consortium name="RefSeq"/>
        </authorList>
    </citation>
    <scope>IDENTIFICATION</scope>
    <source>
        <tissue evidence="1">Whole insect</tissue>
    </source>
</reference>
<organism evidence="1">
    <name type="scientific">Diabrotica virgifera virgifera</name>
    <name type="common">western corn rootworm</name>
    <dbReference type="NCBI Taxonomy" id="50390"/>
    <lineage>
        <taxon>Eukaryota</taxon>
        <taxon>Metazoa</taxon>
        <taxon>Ecdysozoa</taxon>
        <taxon>Arthropoda</taxon>
        <taxon>Hexapoda</taxon>
        <taxon>Insecta</taxon>
        <taxon>Pterygota</taxon>
        <taxon>Neoptera</taxon>
        <taxon>Endopterygota</taxon>
        <taxon>Coleoptera</taxon>
        <taxon>Polyphaga</taxon>
        <taxon>Cucujiformia</taxon>
        <taxon>Chrysomeloidea</taxon>
        <taxon>Chrysomelidae</taxon>
        <taxon>Galerucinae</taxon>
        <taxon>Diabroticina</taxon>
        <taxon>Diabroticites</taxon>
        <taxon>Diabrotica</taxon>
    </lineage>
</organism>
<gene>
    <name evidence="1" type="primary">LOC114344895</name>
</gene>
<sequence>MCKSKDPFRSHINFIKKDTLEPSINLDPLTPPRVRLTNNSNSRYLLARLREPDILKAIKIHLAFLHDQPASVFYDGYTNTSVKLFLASEGLPTKSEDLRKILLEFNDAYGIGADEVDADLAAFRSFLTSERIIHLQKSRECHRN</sequence>
<accession>A0A6P7GNN8</accession>
<evidence type="ECO:0000313" key="1">
    <source>
        <dbReference type="RefSeq" id="XP_028151521.1"/>
    </source>
</evidence>
<protein>
    <submittedName>
        <fullName evidence="1">Uncharacterized protein LOC114344895</fullName>
    </submittedName>
</protein>